<dbReference type="PaxDb" id="1123384-AJ81_09020"/>
<dbReference type="Pfam" id="PF00528">
    <property type="entry name" value="BPD_transp_1"/>
    <property type="match status" value="1"/>
</dbReference>
<evidence type="ECO:0000256" key="4">
    <source>
        <dbReference type="ARBA" id="ARBA00023136"/>
    </source>
</evidence>
<organism evidence="7 8">
    <name type="scientific">Pseudothermotoga hypogea DSM 11164 = NBRC 106472</name>
    <dbReference type="NCBI Taxonomy" id="1123384"/>
    <lineage>
        <taxon>Bacteria</taxon>
        <taxon>Thermotogati</taxon>
        <taxon>Thermotogota</taxon>
        <taxon>Thermotogae</taxon>
        <taxon>Thermotogales</taxon>
        <taxon>Thermotogaceae</taxon>
        <taxon>Pseudothermotoga</taxon>
    </lineage>
</organism>
<evidence type="ECO:0000313" key="7">
    <source>
        <dbReference type="EMBL" id="AJC74290.1"/>
    </source>
</evidence>
<feature type="transmembrane region" description="Helical" evidence="5">
    <location>
        <begin position="91"/>
        <end position="114"/>
    </location>
</feature>
<comment type="subcellular location">
    <subcellularLocation>
        <location evidence="5">Cell membrane</location>
        <topology evidence="5">Multi-pass membrane protein</topology>
    </subcellularLocation>
    <subcellularLocation>
        <location evidence="1">Membrane</location>
        <topology evidence="1">Multi-pass membrane protein</topology>
    </subcellularLocation>
</comment>
<feature type="domain" description="ABC transmembrane type-1" evidence="6">
    <location>
        <begin position="54"/>
        <end position="259"/>
    </location>
</feature>
<name>A0A0X1KSU0_9THEM</name>
<dbReference type="SUPFAM" id="SSF161098">
    <property type="entry name" value="MetI-like"/>
    <property type="match status" value="1"/>
</dbReference>
<feature type="transmembrane region" description="Helical" evidence="5">
    <location>
        <begin position="238"/>
        <end position="258"/>
    </location>
</feature>
<dbReference type="PANTHER" id="PTHR43470:SF3">
    <property type="entry name" value="PHOSPHATE TRANSPORT SYSTEM PERMEASE PROTEIN PSTA-RELATED"/>
    <property type="match status" value="1"/>
</dbReference>
<dbReference type="Proteomes" id="UP000077469">
    <property type="component" value="Chromosome"/>
</dbReference>
<dbReference type="RefSeq" id="WP_031505332.1">
    <property type="nucleotide sequence ID" value="NC_022795.1"/>
</dbReference>
<keyword evidence="8" id="KW-1185">Reference proteome</keyword>
<evidence type="ECO:0000259" key="6">
    <source>
        <dbReference type="PROSITE" id="PS50928"/>
    </source>
</evidence>
<feature type="transmembrane region" description="Helical" evidence="5">
    <location>
        <begin position="120"/>
        <end position="140"/>
    </location>
</feature>
<dbReference type="STRING" id="1123384.AJ81_09020"/>
<keyword evidence="3 5" id="KW-1133">Transmembrane helix</keyword>
<feature type="transmembrane region" description="Helical" evidence="5">
    <location>
        <begin position="7"/>
        <end position="30"/>
    </location>
</feature>
<dbReference type="OrthoDB" id="9785113at2"/>
<dbReference type="GO" id="GO:0055085">
    <property type="term" value="P:transmembrane transport"/>
    <property type="evidence" value="ECO:0007669"/>
    <property type="project" value="InterPro"/>
</dbReference>
<evidence type="ECO:0000256" key="2">
    <source>
        <dbReference type="ARBA" id="ARBA00022692"/>
    </source>
</evidence>
<evidence type="ECO:0000313" key="8">
    <source>
        <dbReference type="Proteomes" id="UP000077469"/>
    </source>
</evidence>
<dbReference type="EMBL" id="CP007141">
    <property type="protein sequence ID" value="AJC74290.1"/>
    <property type="molecule type" value="Genomic_DNA"/>
</dbReference>
<dbReference type="PATRIC" id="fig|1123384.7.peg.1812"/>
<feature type="transmembrane region" description="Helical" evidence="5">
    <location>
        <begin position="50"/>
        <end position="79"/>
    </location>
</feature>
<evidence type="ECO:0000256" key="3">
    <source>
        <dbReference type="ARBA" id="ARBA00022989"/>
    </source>
</evidence>
<dbReference type="GO" id="GO:0005886">
    <property type="term" value="C:plasma membrane"/>
    <property type="evidence" value="ECO:0007669"/>
    <property type="project" value="UniProtKB-SubCell"/>
</dbReference>
<sequence>MRWTLRILSYAVFLAMLFVLVSIVVSGLPYLFRPGFFTAWPRRAMSEGGIFPMLVGSLMLMALVFAISIPVGLVGTIFLSEIAPRKFSLFLQSLAATMNSVPSIVYGVFGLALFCIKLNFGTSLISASLTLSTMSIPFFMNSAVEFLRAVPKELREGVISLGANKLQATLMVLRASRNGILTSLMLTLGRAFSETAPILVTGAVFYSTRLLGKLTDPVMTLPTSIYAIVMNLGESSQWMAKGMASLMVLIMMFIYSVVQITRRNKRE</sequence>
<proteinExistence type="inferred from homology"/>
<dbReference type="PANTHER" id="PTHR43470">
    <property type="entry name" value="PHOSPHATE TRANSPORT SYSTEM PERMEASE PROTEIN PSTA-RELATED"/>
    <property type="match status" value="1"/>
</dbReference>
<dbReference type="AlphaFoldDB" id="A0A0X1KSU0"/>
<keyword evidence="5" id="KW-0813">Transport</keyword>
<evidence type="ECO:0000256" key="1">
    <source>
        <dbReference type="ARBA" id="ARBA00004141"/>
    </source>
</evidence>
<accession>A0A0X1KSU0</accession>
<dbReference type="Gene3D" id="1.10.3720.10">
    <property type="entry name" value="MetI-like"/>
    <property type="match status" value="1"/>
</dbReference>
<dbReference type="CDD" id="cd06261">
    <property type="entry name" value="TM_PBP2"/>
    <property type="match status" value="1"/>
</dbReference>
<evidence type="ECO:0000256" key="5">
    <source>
        <dbReference type="RuleBase" id="RU363032"/>
    </source>
</evidence>
<dbReference type="KEGG" id="phy:AJ81_09020"/>
<protein>
    <submittedName>
        <fullName evidence="7">ABC transporter permease</fullName>
    </submittedName>
</protein>
<reference evidence="7 8" key="1">
    <citation type="submission" date="2014-01" db="EMBL/GenBank/DDBJ databases">
        <title>Genome sequencing of Thermotog hypogea.</title>
        <authorList>
            <person name="Zhang X."/>
            <person name="Alvare G."/>
            <person name="Fristensky B."/>
            <person name="Chen L."/>
            <person name="Suen T."/>
            <person name="Chen Q."/>
            <person name="Ma K."/>
        </authorList>
    </citation>
    <scope>NUCLEOTIDE SEQUENCE [LARGE SCALE GENOMIC DNA]</scope>
    <source>
        <strain evidence="7 8">DSM 11164</strain>
    </source>
</reference>
<comment type="similarity">
    <text evidence="5">Belongs to the binding-protein-dependent transport system permease family.</text>
</comment>
<keyword evidence="2 5" id="KW-0812">Transmembrane</keyword>
<dbReference type="InterPro" id="IPR035906">
    <property type="entry name" value="MetI-like_sf"/>
</dbReference>
<dbReference type="PROSITE" id="PS50928">
    <property type="entry name" value="ABC_TM1"/>
    <property type="match status" value="1"/>
</dbReference>
<keyword evidence="4 5" id="KW-0472">Membrane</keyword>
<dbReference type="InterPro" id="IPR000515">
    <property type="entry name" value="MetI-like"/>
</dbReference>
<gene>
    <name evidence="7" type="ORF">AJ81_09020</name>
</gene>